<feature type="domain" description="SOCS box" evidence="8">
    <location>
        <begin position="1079"/>
        <end position="1129"/>
    </location>
</feature>
<dbReference type="GO" id="GO:0046935">
    <property type="term" value="F:1-phosphatidylinositol-3-kinase regulator activity"/>
    <property type="evidence" value="ECO:0007669"/>
    <property type="project" value="TreeGrafter"/>
</dbReference>
<feature type="compositionally biased region" description="Polar residues" evidence="6">
    <location>
        <begin position="778"/>
        <end position="789"/>
    </location>
</feature>
<keyword evidence="3" id="KW-0833">Ubl conjugation pathway</keyword>
<dbReference type="InterPro" id="IPR036860">
    <property type="entry name" value="SH2_dom_sf"/>
</dbReference>
<dbReference type="SUPFAM" id="SSF158235">
    <property type="entry name" value="SOCS box-like"/>
    <property type="match status" value="1"/>
</dbReference>
<evidence type="ECO:0000313" key="9">
    <source>
        <dbReference type="EMBL" id="JAP38942.1"/>
    </source>
</evidence>
<dbReference type="GO" id="GO:0035556">
    <property type="term" value="P:intracellular signal transduction"/>
    <property type="evidence" value="ECO:0007669"/>
    <property type="project" value="InterPro"/>
</dbReference>
<keyword evidence="2" id="KW-0734">Signal transduction inhibitor</keyword>
<feature type="compositionally biased region" description="Basic and acidic residues" evidence="6">
    <location>
        <begin position="554"/>
        <end position="567"/>
    </location>
</feature>
<evidence type="ECO:0000256" key="1">
    <source>
        <dbReference type="ARBA" id="ARBA00022604"/>
    </source>
</evidence>
<dbReference type="PROSITE" id="PS50001">
    <property type="entry name" value="SH2"/>
    <property type="match status" value="1"/>
</dbReference>
<sequence length="1153" mass="124936">MNTTNSATEPVSATAAVPFEEYNSALAYGSLLPPACQIHVHHFHHCSCVQKHPEKFQSDLATLFAGLRKRSNTATADATVVATTNKNENTAFRITTQPENAYALTYNVKHLTRSQKLLSPASSIPKPSRAPVPPTLTLKHSAIFSAPTQGRMATIRHPSIVSLTLPNVITDEPMCHAPIQLPPGLLPPMNIVPHPAVCPTNHVIYAAKTRTKSPPTHRVNCLLPHNCGLPTQQHISVHFPQPQQPPSISTSTVAPSVQRISTLKLACDLSNDTQTSSRVLAEQAAFHKAGAATSISHNGILPCNLKGTAILTTPTPANLNFPVSAARASAAVDPDFSPSSGSLNLTERFLRWLHIGYNSCGSDAAQDHGTVSPTRPLYVDNRVCRHLAARHPRSTANQIDARRRCRSQPPRPSAHGGQQKPAPPARQRSPHCGLHERAAQVALETQRLPVATAALTEGMQCLKTRHVKWLPTNGIVTRLPHCRISLENSNSRDLTAACTSFSCPSDKSVRSTAELSAIASHHISASTCEDSRVGNSGRLRRWFFPSPSSSNSHHAGDKSRRKGAVEETHSSCVNDHYRGGAGGCVPLCLDRDSSLMRDTTAPPPPPPRMLLTKISATSATKQLTPASTRNVEVQTSLPLCSCQSKSEESFCSKETTVGQDRARIIDCEHAGESTCSITSCKCHSAYTTCCADGNGATGLPCSHTSCSVAFDCPCFSWVGDTQPALSPPVVDHHLLLHHYHYHHYYSHDCGLPPGYSDTTAAFSNVQKGPGATGEFLPTQDQVTTSSPSRPASPLIKLSLSWPPPTDGGGGITETTQIIEPSQPPDVHAAVSSGPPIMQSTKVLTATAPTADGSSASTPASDSAFAFQSSHEAVESTTNISCLQTAASEVSTAIKASPVECPGASCSSSGREHFELTSVSSAEKVAEQKKIDQRRAFLQNMNQLKRTGWYWGPLTIDEAERLLMNRQDGSFLVRDSGHELYILSLSFRAQNRIYHTRIEHSGGKFSFNVQGDRETTSSNIAQFINHVIADSARGRTRFFLRQTILNPPVGIRAADPQGGVQEQQSGADEEQNETRHVEARLLYPVSRFLIVQSLAHLCRFEILLRVRRDHIEKLPIPKRLQEYLQERQYYTEFIQNYLNSVNPTAKCPALGAIV</sequence>
<dbReference type="SMART" id="SM00252">
    <property type="entry name" value="SH2"/>
    <property type="match status" value="1"/>
</dbReference>
<dbReference type="SUPFAM" id="SSF55550">
    <property type="entry name" value="SH2 domain"/>
    <property type="match status" value="1"/>
</dbReference>
<feature type="compositionally biased region" description="Low complexity" evidence="6">
    <location>
        <begin position="544"/>
        <end position="553"/>
    </location>
</feature>
<evidence type="ECO:0000256" key="5">
    <source>
        <dbReference type="PROSITE-ProRule" id="PRU00191"/>
    </source>
</evidence>
<name>A0A0X3NT76_SCHSO</name>
<dbReference type="InterPro" id="IPR036036">
    <property type="entry name" value="SOCS_box-like_dom_sf"/>
</dbReference>
<accession>A0A0X3NT76</accession>
<dbReference type="PANTHER" id="PTHR10155:SF5">
    <property type="entry name" value="SUPPRESSOR OF CYTOKINE SIGNALING 7"/>
    <property type="match status" value="1"/>
</dbReference>
<feature type="region of interest" description="Disordered" evidence="6">
    <location>
        <begin position="389"/>
        <end position="432"/>
    </location>
</feature>
<keyword evidence="4 5" id="KW-0727">SH2 domain</keyword>
<dbReference type="PANTHER" id="PTHR10155">
    <property type="entry name" value="PHOSPHATIDYLINOSITOL 3-KINASE REGULATORY SUBUNIT"/>
    <property type="match status" value="1"/>
</dbReference>
<dbReference type="Pfam" id="PF07525">
    <property type="entry name" value="SOCS_box"/>
    <property type="match status" value="1"/>
</dbReference>
<dbReference type="SMART" id="SM00969">
    <property type="entry name" value="SOCS_box"/>
    <property type="match status" value="1"/>
</dbReference>
<dbReference type="InterPro" id="IPR000980">
    <property type="entry name" value="SH2"/>
</dbReference>
<feature type="region of interest" description="Disordered" evidence="6">
    <location>
        <begin position="1050"/>
        <end position="1072"/>
    </location>
</feature>
<evidence type="ECO:0008006" key="10">
    <source>
        <dbReference type="Google" id="ProtNLM"/>
    </source>
</evidence>
<dbReference type="AlphaFoldDB" id="A0A0X3NT76"/>
<evidence type="ECO:0000256" key="3">
    <source>
        <dbReference type="ARBA" id="ARBA00022786"/>
    </source>
</evidence>
<evidence type="ECO:0000259" key="7">
    <source>
        <dbReference type="PROSITE" id="PS50001"/>
    </source>
</evidence>
<dbReference type="InterPro" id="IPR001496">
    <property type="entry name" value="SOCS_box"/>
</dbReference>
<reference evidence="9" key="1">
    <citation type="submission" date="2016-01" db="EMBL/GenBank/DDBJ databases">
        <title>Reference transcriptome for the parasite Schistocephalus solidus: insights into the molecular evolution of parasitism.</title>
        <authorList>
            <person name="Hebert F.O."/>
            <person name="Grambauer S."/>
            <person name="Barber I."/>
            <person name="Landry C.R."/>
            <person name="Aubin-Horth N."/>
        </authorList>
    </citation>
    <scope>NUCLEOTIDE SEQUENCE</scope>
</reference>
<dbReference type="PROSITE" id="PS50225">
    <property type="entry name" value="SOCS"/>
    <property type="match status" value="1"/>
</dbReference>
<gene>
    <name evidence="9" type="ORF">TR153383</name>
</gene>
<evidence type="ECO:0000256" key="2">
    <source>
        <dbReference type="ARBA" id="ARBA00022700"/>
    </source>
</evidence>
<evidence type="ECO:0000256" key="4">
    <source>
        <dbReference type="ARBA" id="ARBA00022999"/>
    </source>
</evidence>
<keyword evidence="1" id="KW-0341">Growth regulation</keyword>
<feature type="region of interest" description="Disordered" evidence="6">
    <location>
        <begin position="544"/>
        <end position="567"/>
    </location>
</feature>
<organism evidence="9">
    <name type="scientific">Schistocephalus solidus</name>
    <name type="common">Tapeworm</name>
    <dbReference type="NCBI Taxonomy" id="70667"/>
    <lineage>
        <taxon>Eukaryota</taxon>
        <taxon>Metazoa</taxon>
        <taxon>Spiralia</taxon>
        <taxon>Lophotrochozoa</taxon>
        <taxon>Platyhelminthes</taxon>
        <taxon>Cestoda</taxon>
        <taxon>Eucestoda</taxon>
        <taxon>Diphyllobothriidea</taxon>
        <taxon>Diphyllobothriidae</taxon>
        <taxon>Schistocephalus</taxon>
    </lineage>
</organism>
<feature type="region of interest" description="Disordered" evidence="6">
    <location>
        <begin position="770"/>
        <end position="794"/>
    </location>
</feature>
<protein>
    <recommendedName>
        <fullName evidence="10">Suppressor of cytokine signaling 7</fullName>
    </recommendedName>
</protein>
<evidence type="ECO:0000256" key="6">
    <source>
        <dbReference type="SAM" id="MobiDB-lite"/>
    </source>
</evidence>
<dbReference type="SMART" id="SM00253">
    <property type="entry name" value="SOCS"/>
    <property type="match status" value="1"/>
</dbReference>
<dbReference type="Pfam" id="PF00017">
    <property type="entry name" value="SH2"/>
    <property type="match status" value="1"/>
</dbReference>
<evidence type="ECO:0000259" key="8">
    <source>
        <dbReference type="PROSITE" id="PS50225"/>
    </source>
</evidence>
<dbReference type="GO" id="GO:0046854">
    <property type="term" value="P:phosphatidylinositol phosphate biosynthetic process"/>
    <property type="evidence" value="ECO:0007669"/>
    <property type="project" value="TreeGrafter"/>
</dbReference>
<dbReference type="Gene3D" id="3.30.505.10">
    <property type="entry name" value="SH2 domain"/>
    <property type="match status" value="1"/>
</dbReference>
<proteinExistence type="predicted"/>
<feature type="domain" description="SH2" evidence="7">
    <location>
        <begin position="948"/>
        <end position="1048"/>
    </location>
</feature>
<dbReference type="EMBL" id="GEEE01024283">
    <property type="protein sequence ID" value="JAP38942.1"/>
    <property type="molecule type" value="Transcribed_RNA"/>
</dbReference>
<dbReference type="GO" id="GO:0005942">
    <property type="term" value="C:phosphatidylinositol 3-kinase complex"/>
    <property type="evidence" value="ECO:0007669"/>
    <property type="project" value="TreeGrafter"/>
</dbReference>
<dbReference type="GO" id="GO:0009968">
    <property type="term" value="P:negative regulation of signal transduction"/>
    <property type="evidence" value="ECO:0007669"/>
    <property type="project" value="UniProtKB-KW"/>
</dbReference>